<protein>
    <submittedName>
        <fullName evidence="3">Uncharacterized protein</fullName>
    </submittedName>
</protein>
<comment type="caution">
    <text evidence="3">The sequence shown here is derived from an EMBL/GenBank/DDBJ whole genome shotgun (WGS) entry which is preliminary data.</text>
</comment>
<keyword evidence="2" id="KW-0472">Membrane</keyword>
<accession>A0A8J4EGS0</accession>
<dbReference type="Proteomes" id="UP000635606">
    <property type="component" value="Unassembled WGS sequence"/>
</dbReference>
<proteinExistence type="predicted"/>
<organism evidence="3 4">
    <name type="scientific">Virgisporangium ochraceum</name>
    <dbReference type="NCBI Taxonomy" id="65505"/>
    <lineage>
        <taxon>Bacteria</taxon>
        <taxon>Bacillati</taxon>
        <taxon>Actinomycetota</taxon>
        <taxon>Actinomycetes</taxon>
        <taxon>Micromonosporales</taxon>
        <taxon>Micromonosporaceae</taxon>
        <taxon>Virgisporangium</taxon>
    </lineage>
</organism>
<evidence type="ECO:0000313" key="4">
    <source>
        <dbReference type="Proteomes" id="UP000635606"/>
    </source>
</evidence>
<dbReference type="AlphaFoldDB" id="A0A8J4EGS0"/>
<evidence type="ECO:0000256" key="1">
    <source>
        <dbReference type="SAM" id="MobiDB-lite"/>
    </source>
</evidence>
<evidence type="ECO:0000256" key="2">
    <source>
        <dbReference type="SAM" id="Phobius"/>
    </source>
</evidence>
<keyword evidence="4" id="KW-1185">Reference proteome</keyword>
<gene>
    <name evidence="3" type="ORF">Voc01_089230</name>
</gene>
<name>A0A8J4EGS0_9ACTN</name>
<feature type="transmembrane region" description="Helical" evidence="2">
    <location>
        <begin position="47"/>
        <end position="69"/>
    </location>
</feature>
<sequence>MSGETTGTAESEVDDRAPESAEADEPAQPEAVGKDPAGEGTGSRRPVAVLAMVSVTLLVAAVVFGVLFARERSQRQRAERDLAAQTALAAQRATDLDAVRAQRAEIERKLATAEAQLLSPEAKAAINACVKSYAVLEKTIEDAGRTGYGSGSSVTVLPAGAAPGKLCTAAEPYLAKLA</sequence>
<keyword evidence="2" id="KW-0812">Transmembrane</keyword>
<keyword evidence="2" id="KW-1133">Transmembrane helix</keyword>
<reference evidence="3" key="1">
    <citation type="submission" date="2021-01" db="EMBL/GenBank/DDBJ databases">
        <title>Whole genome shotgun sequence of Virgisporangium ochraceum NBRC 16418.</title>
        <authorList>
            <person name="Komaki H."/>
            <person name="Tamura T."/>
        </authorList>
    </citation>
    <scope>NUCLEOTIDE SEQUENCE</scope>
    <source>
        <strain evidence="3">NBRC 16418</strain>
    </source>
</reference>
<feature type="region of interest" description="Disordered" evidence="1">
    <location>
        <begin position="1"/>
        <end position="41"/>
    </location>
</feature>
<evidence type="ECO:0000313" key="3">
    <source>
        <dbReference type="EMBL" id="GIJ74006.1"/>
    </source>
</evidence>
<dbReference type="EMBL" id="BOPH01000128">
    <property type="protein sequence ID" value="GIJ74006.1"/>
    <property type="molecule type" value="Genomic_DNA"/>
</dbReference>